<evidence type="ECO:0000256" key="4">
    <source>
        <dbReference type="ARBA" id="ARBA00022984"/>
    </source>
</evidence>
<evidence type="ECO:0000256" key="6">
    <source>
        <dbReference type="PROSITE-ProRule" id="PRU01373"/>
    </source>
</evidence>
<dbReference type="Pfam" id="PF03734">
    <property type="entry name" value="YkuD"/>
    <property type="match status" value="1"/>
</dbReference>
<feature type="active site" description="Proton donor/acceptor" evidence="6">
    <location>
        <position position="420"/>
    </location>
</feature>
<dbReference type="InterPro" id="IPR050979">
    <property type="entry name" value="LD-transpeptidase"/>
</dbReference>
<dbReference type="GO" id="GO:0071972">
    <property type="term" value="F:peptidoglycan L,D-transpeptidase activity"/>
    <property type="evidence" value="ECO:0007669"/>
    <property type="project" value="TreeGrafter"/>
</dbReference>
<evidence type="ECO:0000256" key="1">
    <source>
        <dbReference type="ARBA" id="ARBA00004752"/>
    </source>
</evidence>
<dbReference type="CDD" id="cd16913">
    <property type="entry name" value="YkuD_like"/>
    <property type="match status" value="1"/>
</dbReference>
<evidence type="ECO:0000256" key="5">
    <source>
        <dbReference type="ARBA" id="ARBA00023316"/>
    </source>
</evidence>
<dbReference type="GO" id="GO:0016740">
    <property type="term" value="F:transferase activity"/>
    <property type="evidence" value="ECO:0007669"/>
    <property type="project" value="UniProtKB-KW"/>
</dbReference>
<dbReference type="Proteomes" id="UP000198508">
    <property type="component" value="Unassembled WGS sequence"/>
</dbReference>
<dbReference type="SUPFAM" id="SSF143985">
    <property type="entry name" value="L,D-transpeptidase pre-catalytic domain-like"/>
    <property type="match status" value="1"/>
</dbReference>
<protein>
    <submittedName>
        <fullName evidence="9">Putative peptidoglycan binding domain-containing protein</fullName>
    </submittedName>
</protein>
<sequence length="466" mass="50086">MMKMRQAVRSLLAAAALSAAFGMTALADDTTQFVPGTTVNGLGIGGMTVEQAKASVEGFYDSNYQLEIKKKNGTKDYIKGAEIGYKVTLPAGLEEILAGQNATGRVSGPAANNSHTMDMSTAYDAQALEDRIAALPCLSGSGIVTTADARISDYEAGKEFTIIPEVEGNNLEAERTAAAIRKAVAAGERQLDLTAAGLYYQVQVRADDPGLRALCDTMNRYRAMTVTYQVGEESEVLDGGTICSWLSVGTDGQVIADPAGVTGFVQALAAKYDTAGKERTFHTADGRDIPLTGPYGWKLDQAAEVQALTEYLKSTDSQTREPVFAQTAASRTEPEWGATYVEIDLTNQHVYMTKDGAVVWDAPCVTGNVSKNYTTPPGIYSLTYKEQDRILRGPKKADGSYEYESHVDFWMPFNGGIGLHDANWRGSFGGTIYQTSGSHGCVNLPPDRAKILYGLVEKGMPVICYN</sequence>
<keyword evidence="10" id="KW-1185">Reference proteome</keyword>
<dbReference type="InterPro" id="IPR038054">
    <property type="entry name" value="LD_TPept-like_central_sf"/>
</dbReference>
<dbReference type="PANTHER" id="PTHR30582:SF33">
    <property type="entry name" value="EXPORTED PROTEIN"/>
    <property type="match status" value="1"/>
</dbReference>
<reference evidence="10" key="1">
    <citation type="submission" date="2016-10" db="EMBL/GenBank/DDBJ databases">
        <authorList>
            <person name="Varghese N."/>
            <person name="Submissions S."/>
        </authorList>
    </citation>
    <scope>NUCLEOTIDE SEQUENCE [LARGE SCALE GENOMIC DNA]</scope>
    <source>
        <strain evidence="10">NLAE-zl-G277</strain>
    </source>
</reference>
<dbReference type="InterPro" id="IPR038063">
    <property type="entry name" value="Transpep_catalytic_dom"/>
</dbReference>
<feature type="domain" description="L,D-TPase catalytic" evidence="8">
    <location>
        <begin position="339"/>
        <end position="465"/>
    </location>
</feature>
<comment type="pathway">
    <text evidence="1 6">Cell wall biogenesis; peptidoglycan biosynthesis.</text>
</comment>
<accession>A0A1I0FQV3</accession>
<dbReference type="GO" id="GO:0005576">
    <property type="term" value="C:extracellular region"/>
    <property type="evidence" value="ECO:0007669"/>
    <property type="project" value="TreeGrafter"/>
</dbReference>
<evidence type="ECO:0000313" key="10">
    <source>
        <dbReference type="Proteomes" id="UP000198508"/>
    </source>
</evidence>
<evidence type="ECO:0000259" key="8">
    <source>
        <dbReference type="PROSITE" id="PS52029"/>
    </source>
</evidence>
<dbReference type="InterPro" id="IPR005490">
    <property type="entry name" value="LD_TPept_cat_dom"/>
</dbReference>
<dbReference type="PANTHER" id="PTHR30582">
    <property type="entry name" value="L,D-TRANSPEPTIDASE"/>
    <property type="match status" value="1"/>
</dbReference>
<dbReference type="GO" id="GO:0018104">
    <property type="term" value="P:peptidoglycan-protein cross-linking"/>
    <property type="evidence" value="ECO:0007669"/>
    <property type="project" value="TreeGrafter"/>
</dbReference>
<dbReference type="EMBL" id="FOIM01000009">
    <property type="protein sequence ID" value="SET60552.1"/>
    <property type="molecule type" value="Genomic_DNA"/>
</dbReference>
<keyword evidence="5 6" id="KW-0961">Cell wall biogenesis/degradation</keyword>
<evidence type="ECO:0000256" key="2">
    <source>
        <dbReference type="ARBA" id="ARBA00022679"/>
    </source>
</evidence>
<feature type="active site" description="Nucleophile" evidence="6">
    <location>
        <position position="441"/>
    </location>
</feature>
<dbReference type="SUPFAM" id="SSF141523">
    <property type="entry name" value="L,D-transpeptidase catalytic domain-like"/>
    <property type="match status" value="1"/>
</dbReference>
<feature type="chain" id="PRO_5011492140" evidence="7">
    <location>
        <begin position="28"/>
        <end position="466"/>
    </location>
</feature>
<feature type="signal peptide" evidence="7">
    <location>
        <begin position="1"/>
        <end position="27"/>
    </location>
</feature>
<dbReference type="Gene3D" id="3.10.20.800">
    <property type="match status" value="1"/>
</dbReference>
<evidence type="ECO:0000256" key="3">
    <source>
        <dbReference type="ARBA" id="ARBA00022960"/>
    </source>
</evidence>
<keyword evidence="4 6" id="KW-0573">Peptidoglycan synthesis</keyword>
<dbReference type="STRING" id="460384.SAMN05216313_109117"/>
<keyword evidence="7" id="KW-0732">Signal</keyword>
<evidence type="ECO:0000256" key="7">
    <source>
        <dbReference type="SAM" id="SignalP"/>
    </source>
</evidence>
<dbReference type="PROSITE" id="PS52029">
    <property type="entry name" value="LD_TPASE"/>
    <property type="match status" value="1"/>
</dbReference>
<keyword evidence="2" id="KW-0808">Transferase</keyword>
<proteinExistence type="predicted"/>
<name>A0A1I0FQV3_9FIRM</name>
<dbReference type="UniPathway" id="UPA00219"/>
<dbReference type="GO" id="GO:0008360">
    <property type="term" value="P:regulation of cell shape"/>
    <property type="evidence" value="ECO:0007669"/>
    <property type="project" value="UniProtKB-UniRule"/>
</dbReference>
<dbReference type="RefSeq" id="WP_206197001.1">
    <property type="nucleotide sequence ID" value="NZ_DAINWJ010000033.1"/>
</dbReference>
<dbReference type="Gene3D" id="2.40.440.10">
    <property type="entry name" value="L,D-transpeptidase catalytic domain-like"/>
    <property type="match status" value="1"/>
</dbReference>
<evidence type="ECO:0000313" key="9">
    <source>
        <dbReference type="EMBL" id="SET60552.1"/>
    </source>
</evidence>
<keyword evidence="3 6" id="KW-0133">Cell shape</keyword>
<organism evidence="9 10">
    <name type="scientific">Enterocloster lavalensis</name>
    <dbReference type="NCBI Taxonomy" id="460384"/>
    <lineage>
        <taxon>Bacteria</taxon>
        <taxon>Bacillati</taxon>
        <taxon>Bacillota</taxon>
        <taxon>Clostridia</taxon>
        <taxon>Lachnospirales</taxon>
        <taxon>Lachnospiraceae</taxon>
        <taxon>Enterocloster</taxon>
    </lineage>
</organism>
<dbReference type="AlphaFoldDB" id="A0A1I0FQV3"/>
<gene>
    <name evidence="9" type="ORF">SAMN05216313_109117</name>
</gene>
<dbReference type="GeneID" id="93278294"/>
<dbReference type="GO" id="GO:0071555">
    <property type="term" value="P:cell wall organization"/>
    <property type="evidence" value="ECO:0007669"/>
    <property type="project" value="UniProtKB-UniRule"/>
</dbReference>